<evidence type="ECO:0000313" key="1">
    <source>
        <dbReference type="EMBL" id="CAG8595501.1"/>
    </source>
</evidence>
<dbReference type="EMBL" id="CAJVQC010008677">
    <property type="protein sequence ID" value="CAG8595501.1"/>
    <property type="molecule type" value="Genomic_DNA"/>
</dbReference>
<accession>A0ACA9MKC5</accession>
<protein>
    <submittedName>
        <fullName evidence="1">33862_t:CDS:1</fullName>
    </submittedName>
</protein>
<dbReference type="Proteomes" id="UP000789920">
    <property type="component" value="Unassembled WGS sequence"/>
</dbReference>
<comment type="caution">
    <text evidence="1">The sequence shown here is derived from an EMBL/GenBank/DDBJ whole genome shotgun (WGS) entry which is preliminary data.</text>
</comment>
<keyword evidence="2" id="KW-1185">Reference proteome</keyword>
<organism evidence="1 2">
    <name type="scientific">Racocetra persica</name>
    <dbReference type="NCBI Taxonomy" id="160502"/>
    <lineage>
        <taxon>Eukaryota</taxon>
        <taxon>Fungi</taxon>
        <taxon>Fungi incertae sedis</taxon>
        <taxon>Mucoromycota</taxon>
        <taxon>Glomeromycotina</taxon>
        <taxon>Glomeromycetes</taxon>
        <taxon>Diversisporales</taxon>
        <taxon>Gigasporaceae</taxon>
        <taxon>Racocetra</taxon>
    </lineage>
</organism>
<proteinExistence type="predicted"/>
<reference evidence="1" key="1">
    <citation type="submission" date="2021-06" db="EMBL/GenBank/DDBJ databases">
        <authorList>
            <person name="Kallberg Y."/>
            <person name="Tangrot J."/>
            <person name="Rosling A."/>
        </authorList>
    </citation>
    <scope>NUCLEOTIDE SEQUENCE</scope>
    <source>
        <strain evidence="1">MA461A</strain>
    </source>
</reference>
<sequence length="416" mass="47612">MEMLLSTSPDLNPSFIDRDNQLEESVTIPLTVAMKIFKKKLENRCIEIKHKDIPSNLVKNAKSACDRYNFLVHNDIKNSQGICGITGHWIIGSNKEWRNELDEIQQKEIQENTLKIPQYKQARKKQNKWIHQGSLGSKVESPLFARRKGEQEVEHDEVEKKQKNQISWADDAEIAFGDVEPQQALNFDSILKDSIDNLSIGNVESKESIKNDKGMEGMNDEQEIRALDTKLKKLSEENMQIRDTEFADDDDEDIPTPDIETSDKDVEFAKMNDDDDEEDILTLDIETSDKDVQTPDAGLILKGKNYSQDNDANATTVSEFLLKYAKVIYNALLAELESRQLLYEIDEKPRVSECPTGREKKRGQKRRKYENKLLRHSVLIKSEGLAVRRNNVKKLCKVIIAWGAVVCDVENSPLCD</sequence>
<evidence type="ECO:0000313" key="2">
    <source>
        <dbReference type="Proteomes" id="UP000789920"/>
    </source>
</evidence>
<name>A0ACA9MKC5_9GLOM</name>
<gene>
    <name evidence="1" type="ORF">RPERSI_LOCUS5710</name>
</gene>